<feature type="compositionally biased region" description="Polar residues" evidence="1">
    <location>
        <begin position="331"/>
        <end position="345"/>
    </location>
</feature>
<feature type="region of interest" description="Disordered" evidence="1">
    <location>
        <begin position="121"/>
        <end position="415"/>
    </location>
</feature>
<dbReference type="AlphaFoldDB" id="A0A8X7NLH4"/>
<comment type="caution">
    <text evidence="2">The sequence shown here is derived from an EMBL/GenBank/DDBJ whole genome shotgun (WGS) entry which is preliminary data.</text>
</comment>
<name>A0A8X7NLH4_CANPA</name>
<gene>
    <name evidence="2" type="ORF">FOB60_001956</name>
</gene>
<feature type="compositionally biased region" description="Basic residues" evidence="1">
    <location>
        <begin position="300"/>
        <end position="314"/>
    </location>
</feature>
<sequence length="657" mass="73693">MPEPRHQDGSKTSNRLRDIKNQNEAKYKEELSPAPNESTPDAEELEFERNLDYLLNNEELVNGTDNQTYVAATGANEIEISIVSQRDGRSGKSKPTKRTQRQINLSVADIIGDIGELEFSSDEEENLNTAAGMEPIDSSDGLKIKNKKKSKKNKGKKKSLKEIDDGMSEDLGKNANGSSKPKSTTDESASGAIMENASLQQHKPNLKTDKTKEASPKSSNRSSKAKTKERKVDEEQKSCGSKSDGESPIKKKSRNKKSKKREDFQEPTTVVTGVEPSQKSTEQPSESNNTKQSHEGSPKKNSKRKNKSPKKKLTSKNETNGENVQAPAKTASENTETVSNEQLSGFNDELIDSAHEKEKANEDTSKGEQINKKEHEIKPAPVVTPTKNKPRAHFDRENQTQPLSSNSAGAFKNSQNSNNTVSSLFGVTLKPLKSSSSKSEHLPELSPIKTIIGVSHQQILTADLSDVKLKTIMNAPSISKYAANCMKFAKKYENEVFNNYNLKKQFLTLCINVALYESNGFKKSVKKYPDILHNFGHYDELNLANTHTTITASERESHRNTLDYSVFAYFGHILIWALHLQRKATIALFISEYDISLSPNEIKMKIGGLHLWDRLFRELKGMNSKRWKHVLKFRNIFALEEDQFMVILRFMKITNIP</sequence>
<feature type="region of interest" description="Disordered" evidence="1">
    <location>
        <begin position="1"/>
        <end position="44"/>
    </location>
</feature>
<dbReference type="OrthoDB" id="4018341at2759"/>
<feature type="compositionally biased region" description="Polar residues" evidence="1">
    <location>
        <begin position="266"/>
        <end position="291"/>
    </location>
</feature>
<protein>
    <submittedName>
        <fullName evidence="2">Uncharacterized protein</fullName>
    </submittedName>
</protein>
<feature type="compositionally biased region" description="Basic and acidic residues" evidence="1">
    <location>
        <begin position="230"/>
        <end position="249"/>
    </location>
</feature>
<feature type="compositionally biased region" description="Polar residues" evidence="1">
    <location>
        <begin position="399"/>
        <end position="415"/>
    </location>
</feature>
<feature type="compositionally biased region" description="Basic and acidic residues" evidence="1">
    <location>
        <begin position="206"/>
        <end position="215"/>
    </location>
</feature>
<evidence type="ECO:0000313" key="3">
    <source>
        <dbReference type="Proteomes" id="UP000590412"/>
    </source>
</evidence>
<feature type="compositionally biased region" description="Basic and acidic residues" evidence="1">
    <location>
        <begin position="1"/>
        <end position="31"/>
    </location>
</feature>
<feature type="compositionally biased region" description="Basic residues" evidence="1">
    <location>
        <begin position="144"/>
        <end position="159"/>
    </location>
</feature>
<dbReference type="Proteomes" id="UP000590412">
    <property type="component" value="Unassembled WGS sequence"/>
</dbReference>
<feature type="compositionally biased region" description="Basic residues" evidence="1">
    <location>
        <begin position="250"/>
        <end position="259"/>
    </location>
</feature>
<accession>A0A8X7NLH4</accession>
<reference evidence="2" key="1">
    <citation type="submission" date="2020-03" db="EMBL/GenBank/DDBJ databases">
        <title>FDA dAtabase for Regulatory Grade micrObial Sequences (FDA-ARGOS): Supporting development and validation of Infectious Disease Dx tests.</title>
        <authorList>
            <person name="Campos J."/>
            <person name="Goldberg B."/>
            <person name="Tallon L."/>
            <person name="Sadzewicz L."/>
            <person name="Vavikolanu K."/>
            <person name="Mehta A."/>
            <person name="Aluvathingal J."/>
            <person name="Nadendla S."/>
            <person name="Nandy P."/>
            <person name="Geyer C."/>
            <person name="Yan Y."/>
            <person name="Sichtig H."/>
        </authorList>
    </citation>
    <scope>NUCLEOTIDE SEQUENCE [LARGE SCALE GENOMIC DNA]</scope>
    <source>
        <strain evidence="2">FDAARGOS_652</strain>
    </source>
</reference>
<organism evidence="2 3">
    <name type="scientific">Candida parapsilosis</name>
    <name type="common">Yeast</name>
    <dbReference type="NCBI Taxonomy" id="5480"/>
    <lineage>
        <taxon>Eukaryota</taxon>
        <taxon>Fungi</taxon>
        <taxon>Dikarya</taxon>
        <taxon>Ascomycota</taxon>
        <taxon>Saccharomycotina</taxon>
        <taxon>Pichiomycetes</taxon>
        <taxon>Debaryomycetaceae</taxon>
        <taxon>Candida/Lodderomyces clade</taxon>
        <taxon>Candida</taxon>
    </lineage>
</organism>
<feature type="compositionally biased region" description="Polar residues" evidence="1">
    <location>
        <begin position="175"/>
        <end position="188"/>
    </location>
</feature>
<proteinExistence type="predicted"/>
<dbReference type="EMBL" id="JABWAB010000003">
    <property type="protein sequence ID" value="KAF6057401.1"/>
    <property type="molecule type" value="Genomic_DNA"/>
</dbReference>
<feature type="compositionally biased region" description="Basic and acidic residues" evidence="1">
    <location>
        <begin position="352"/>
        <end position="378"/>
    </location>
</feature>
<evidence type="ECO:0000313" key="2">
    <source>
        <dbReference type="EMBL" id="KAF6057401.1"/>
    </source>
</evidence>
<evidence type="ECO:0000256" key="1">
    <source>
        <dbReference type="SAM" id="MobiDB-lite"/>
    </source>
</evidence>